<dbReference type="VEuPathDB" id="VectorBase:ISCW014195"/>
<gene>
    <name evidence="2" type="ORF">IscW_ISCW014195</name>
</gene>
<organism>
    <name type="scientific">Ixodes scapularis</name>
    <name type="common">Black-legged tick</name>
    <name type="synonym">Deer tick</name>
    <dbReference type="NCBI Taxonomy" id="6945"/>
    <lineage>
        <taxon>Eukaryota</taxon>
        <taxon>Metazoa</taxon>
        <taxon>Ecdysozoa</taxon>
        <taxon>Arthropoda</taxon>
        <taxon>Chelicerata</taxon>
        <taxon>Arachnida</taxon>
        <taxon>Acari</taxon>
        <taxon>Parasitiformes</taxon>
        <taxon>Ixodida</taxon>
        <taxon>Ixodoidea</taxon>
        <taxon>Ixodidae</taxon>
        <taxon>Ixodinae</taxon>
        <taxon>Ixodes</taxon>
    </lineage>
</organism>
<proteinExistence type="predicted"/>
<dbReference type="AlphaFoldDB" id="B7QI21"/>
<evidence type="ECO:0000313" key="4">
    <source>
        <dbReference type="Proteomes" id="UP000001555"/>
    </source>
</evidence>
<reference evidence="3" key="2">
    <citation type="submission" date="2020-05" db="UniProtKB">
        <authorList>
            <consortium name="EnsemblMetazoa"/>
        </authorList>
    </citation>
    <scope>IDENTIFICATION</scope>
    <source>
        <strain evidence="3">wikel</strain>
    </source>
</reference>
<evidence type="ECO:0000256" key="1">
    <source>
        <dbReference type="SAM" id="SignalP"/>
    </source>
</evidence>
<dbReference type="Proteomes" id="UP000001555">
    <property type="component" value="Unassembled WGS sequence"/>
</dbReference>
<dbReference type="EnsemblMetazoa" id="ISCW014195-RA">
    <property type="protein sequence ID" value="ISCW014195-PA"/>
    <property type="gene ID" value="ISCW014195"/>
</dbReference>
<name>B7QI21_IXOSC</name>
<dbReference type="InParanoid" id="B7QI21"/>
<dbReference type="EMBL" id="DS942982">
    <property type="protein sequence ID" value="EEC18493.1"/>
    <property type="molecule type" value="Genomic_DNA"/>
</dbReference>
<reference evidence="2 4" key="1">
    <citation type="submission" date="2008-03" db="EMBL/GenBank/DDBJ databases">
        <title>Annotation of Ixodes scapularis.</title>
        <authorList>
            <consortium name="Ixodes scapularis Genome Project Consortium"/>
            <person name="Caler E."/>
            <person name="Hannick L.I."/>
            <person name="Bidwell S."/>
            <person name="Joardar V."/>
            <person name="Thiagarajan M."/>
            <person name="Amedeo P."/>
            <person name="Galinsky K.J."/>
            <person name="Schobel S."/>
            <person name="Inman J."/>
            <person name="Hostetler J."/>
            <person name="Miller J."/>
            <person name="Hammond M."/>
            <person name="Megy K."/>
            <person name="Lawson D."/>
            <person name="Kodira C."/>
            <person name="Sutton G."/>
            <person name="Meyer J."/>
            <person name="Hill C.A."/>
            <person name="Birren B."/>
            <person name="Nene V."/>
            <person name="Collins F."/>
            <person name="Alarcon-Chaidez F."/>
            <person name="Wikel S."/>
            <person name="Strausberg R."/>
        </authorList>
    </citation>
    <scope>NUCLEOTIDE SEQUENCE [LARGE SCALE GENOMIC DNA]</scope>
    <source>
        <strain evidence="4">Wikel</strain>
        <strain evidence="2">Wikel colony</strain>
    </source>
</reference>
<dbReference type="HOGENOM" id="CLU_2819900_0_0_1"/>
<evidence type="ECO:0000313" key="2">
    <source>
        <dbReference type="EMBL" id="EEC18493.1"/>
    </source>
</evidence>
<dbReference type="VEuPathDB" id="VectorBase:ISCP_001075"/>
<protein>
    <submittedName>
        <fullName evidence="2 3">Secreted salivary gland peptide, putative</fullName>
    </submittedName>
</protein>
<dbReference type="VEuPathDB" id="VectorBase:ISCI014195"/>
<sequence length="70" mass="7049">MKGCTLFLAGVVLLGLLASGAEAGCPSNRGISSDCSFTTCSEQECAAQGLECCPKPCGGSWCVKGELSSQ</sequence>
<dbReference type="EMBL" id="ABJB010495119">
    <property type="status" value="NOT_ANNOTATED_CDS"/>
    <property type="molecule type" value="Genomic_DNA"/>
</dbReference>
<feature type="chain" id="PRO_5010826978" evidence="1">
    <location>
        <begin position="24"/>
        <end position="70"/>
    </location>
</feature>
<accession>B7QI21</accession>
<evidence type="ECO:0000313" key="3">
    <source>
        <dbReference type="EnsemblMetazoa" id="ISCW014195-PA"/>
    </source>
</evidence>
<dbReference type="OrthoDB" id="6476715at2759"/>
<keyword evidence="1" id="KW-0732">Signal</keyword>
<keyword evidence="4" id="KW-1185">Reference proteome</keyword>
<dbReference type="PaxDb" id="6945-B7QI21"/>
<feature type="signal peptide" evidence="1">
    <location>
        <begin position="1"/>
        <end position="23"/>
    </location>
</feature>